<feature type="compositionally biased region" description="Pro residues" evidence="7">
    <location>
        <begin position="561"/>
        <end position="570"/>
    </location>
</feature>
<dbReference type="Gene3D" id="3.80.10.10">
    <property type="entry name" value="Ribonuclease Inhibitor"/>
    <property type="match status" value="1"/>
</dbReference>
<feature type="compositionally biased region" description="Basic and acidic residues" evidence="7">
    <location>
        <begin position="503"/>
        <end position="512"/>
    </location>
</feature>
<dbReference type="FunCoup" id="H3CQN1">
    <property type="interactions" value="551"/>
</dbReference>
<keyword evidence="9" id="KW-1185">Reference proteome</keyword>
<sequence length="700" mass="76140">SQLPQQPTSQDPPATPTSDQPLDGSTEASAPDQAGLYPVVAESEDKHKPSGKRVTFPSDEDIVSGAVEPKDPWRHAHNVTVEEILSSYKQACQKLNCKTIPKVLKQIQDLKDLTQRNECLDLKGEKLDYKACESLEEILKRVQFKVIDLEQTNLDEDGASALFDMIEYYESATHLNISFNKHIGTRGWQAAAHMMRKTSSLQHLEARNTPLLDHSAPFVARALRISGSLAVLHLENAGLSGRPLMLLATALKMNMNLRELYLADNKLNGLQDSAQLGNLLKFNYNIQILDLRNNHILDSGLAYVCEGLKEQRKGLVTLVLWNNQLTHNGMGYLAAALPCTQSLETLNLGHNSVGNEGVHTLKDGLISNRSVLRLGLASTKLSCEGAVAVAEFIAESPRLLRLDLRENEIKTGGLMALSLALKVNTSLLRLDLDREPKKETVKSFIETQRALLAEIQNGCKRNFILAKEKEESEQKMRQSASMAEIATEDGTQAEEEESAAEESQPKEDKHPTNLDSDSDTEDEEEEEETGVPQPLLSASHTTPSPSVLPSVIPGITVTETTPPPGTPPSPGRCISVSSPGRGRKIFMVTRVESPPEQQQQSVSAPPTGGDSNPADPVAPENSPSSSADKGERSAEDVEDAVDAVGSALPNGLKAQFSLHLLETESSKSGSCVMDHVSVSCEQDLEELLLEASLEMGRDAA</sequence>
<keyword evidence="2" id="KW-0677">Repeat</keyword>
<dbReference type="InterPro" id="IPR051279">
    <property type="entry name" value="PP1-Reg/Actin-Interact_Protein"/>
</dbReference>
<evidence type="ECO:0000256" key="7">
    <source>
        <dbReference type="SAM" id="MobiDB-lite"/>
    </source>
</evidence>
<feature type="compositionally biased region" description="Polar residues" evidence="7">
    <location>
        <begin position="536"/>
        <end position="547"/>
    </location>
</feature>
<evidence type="ECO:0000256" key="6">
    <source>
        <dbReference type="ARBA" id="ARBA00041209"/>
    </source>
</evidence>
<accession>H3CQN1</accession>
<dbReference type="Ensembl" id="ENSTNIT00000010746.1">
    <property type="protein sequence ID" value="ENSTNIP00000010565.1"/>
    <property type="gene ID" value="ENSTNIG00000007747.1"/>
</dbReference>
<evidence type="ECO:0000313" key="9">
    <source>
        <dbReference type="Proteomes" id="UP000007303"/>
    </source>
</evidence>
<feature type="compositionally biased region" description="Acidic residues" evidence="7">
    <location>
        <begin position="516"/>
        <end position="529"/>
    </location>
</feature>
<feature type="region of interest" description="Disordered" evidence="7">
    <location>
        <begin position="1"/>
        <end position="66"/>
    </location>
</feature>
<name>H3CQN1_TETNG</name>
<reference evidence="8" key="3">
    <citation type="submission" date="2025-09" db="UniProtKB">
        <authorList>
            <consortium name="Ensembl"/>
        </authorList>
    </citation>
    <scope>IDENTIFICATION</scope>
</reference>
<keyword evidence="3" id="KW-0650">Protein phosphatase inhibitor</keyword>
<dbReference type="Pfam" id="PF13516">
    <property type="entry name" value="LRR_6"/>
    <property type="match status" value="3"/>
</dbReference>
<evidence type="ECO:0000313" key="8">
    <source>
        <dbReference type="Ensembl" id="ENSTNIP00000010565.1"/>
    </source>
</evidence>
<dbReference type="AlphaFoldDB" id="H3CQN1"/>
<evidence type="ECO:0000256" key="5">
    <source>
        <dbReference type="ARBA" id="ARBA00040684"/>
    </source>
</evidence>
<feature type="compositionally biased region" description="Acidic residues" evidence="7">
    <location>
        <begin position="491"/>
        <end position="500"/>
    </location>
</feature>
<evidence type="ECO:0000256" key="2">
    <source>
        <dbReference type="ARBA" id="ARBA00022737"/>
    </source>
</evidence>
<dbReference type="PROSITE" id="PS51450">
    <property type="entry name" value="LRR"/>
    <property type="match status" value="1"/>
</dbReference>
<comment type="similarity">
    <text evidence="4">Belongs to the PPP1R37 family.</text>
</comment>
<keyword evidence="1" id="KW-0433">Leucine-rich repeat</keyword>
<feature type="compositionally biased region" description="Low complexity" evidence="7">
    <location>
        <begin position="591"/>
        <end position="606"/>
    </location>
</feature>
<feature type="compositionally biased region" description="Polar residues" evidence="7">
    <location>
        <begin position="1"/>
        <end position="20"/>
    </location>
</feature>
<dbReference type="GO" id="GO:0004864">
    <property type="term" value="F:protein phosphatase inhibitor activity"/>
    <property type="evidence" value="ECO:0007669"/>
    <property type="project" value="UniProtKB-KW"/>
</dbReference>
<dbReference type="PANTHER" id="PTHR24112:SF9">
    <property type="entry name" value="PROTEIN PHOSPHATASE 1 REGULATORY SUBUNIT 37"/>
    <property type="match status" value="1"/>
</dbReference>
<dbReference type="FunFam" id="3.80.10.10:FF:000324">
    <property type="entry name" value="Protein phosphatase 1 regulatory subunit 37"/>
    <property type="match status" value="1"/>
</dbReference>
<feature type="region of interest" description="Disordered" evidence="7">
    <location>
        <begin position="469"/>
        <end position="643"/>
    </location>
</feature>
<dbReference type="SUPFAM" id="SSF52047">
    <property type="entry name" value="RNI-like"/>
    <property type="match status" value="1"/>
</dbReference>
<protein>
    <recommendedName>
        <fullName evidence="5">Protein phosphatase 1 regulatory subunit 37</fullName>
    </recommendedName>
    <alternativeName>
        <fullName evidence="6">Leucine-rich repeat-containing protein 68</fullName>
    </alternativeName>
</protein>
<dbReference type="OMA" id="EHELRCP"/>
<reference evidence="8" key="2">
    <citation type="submission" date="2025-08" db="UniProtKB">
        <authorList>
            <consortium name="Ensembl"/>
        </authorList>
    </citation>
    <scope>IDENTIFICATION</scope>
</reference>
<reference evidence="9" key="1">
    <citation type="journal article" date="2004" name="Nature">
        <title>Genome duplication in the teleost fish Tetraodon nigroviridis reveals the early vertebrate proto-karyotype.</title>
        <authorList>
            <person name="Jaillon O."/>
            <person name="Aury J.-M."/>
            <person name="Brunet F."/>
            <person name="Petit J.-L."/>
            <person name="Stange-Thomann N."/>
            <person name="Mauceli E."/>
            <person name="Bouneau L."/>
            <person name="Fischer C."/>
            <person name="Ozouf-Costaz C."/>
            <person name="Bernot A."/>
            <person name="Nicaud S."/>
            <person name="Jaffe D."/>
            <person name="Fisher S."/>
            <person name="Lutfalla G."/>
            <person name="Dossat C."/>
            <person name="Segurens B."/>
            <person name="Dasilva C."/>
            <person name="Salanoubat M."/>
            <person name="Levy M."/>
            <person name="Boudet N."/>
            <person name="Castellano S."/>
            <person name="Anthouard V."/>
            <person name="Jubin C."/>
            <person name="Castelli V."/>
            <person name="Katinka M."/>
            <person name="Vacherie B."/>
            <person name="Biemont C."/>
            <person name="Skalli Z."/>
            <person name="Cattolico L."/>
            <person name="Poulain J."/>
            <person name="De Berardinis V."/>
            <person name="Cruaud C."/>
            <person name="Duprat S."/>
            <person name="Brottier P."/>
            <person name="Coutanceau J.-P."/>
            <person name="Gouzy J."/>
            <person name="Parra G."/>
            <person name="Lardier G."/>
            <person name="Chapple C."/>
            <person name="McKernan K.J."/>
            <person name="McEwan P."/>
            <person name="Bosak S."/>
            <person name="Kellis M."/>
            <person name="Volff J.-N."/>
            <person name="Guigo R."/>
            <person name="Zody M.C."/>
            <person name="Mesirov J."/>
            <person name="Lindblad-Toh K."/>
            <person name="Birren B."/>
            <person name="Nusbaum C."/>
            <person name="Kahn D."/>
            <person name="Robinson-Rechavi M."/>
            <person name="Laudet V."/>
            <person name="Schachter V."/>
            <person name="Quetier F."/>
            <person name="Saurin W."/>
            <person name="Scarpelli C."/>
            <person name="Wincker P."/>
            <person name="Lander E.S."/>
            <person name="Weissenbach J."/>
            <person name="Roest Crollius H."/>
        </authorList>
    </citation>
    <scope>NUCLEOTIDE SEQUENCE [LARGE SCALE GENOMIC DNA]</scope>
</reference>
<dbReference type="PANTHER" id="PTHR24112">
    <property type="entry name" value="LEUCINE-RICH REPEAT, ISOFORM F-RELATED"/>
    <property type="match status" value="1"/>
</dbReference>
<evidence type="ECO:0000256" key="4">
    <source>
        <dbReference type="ARBA" id="ARBA00038315"/>
    </source>
</evidence>
<dbReference type="InParanoid" id="H3CQN1"/>
<dbReference type="HOGENOM" id="CLU_014302_0_0_1"/>
<proteinExistence type="inferred from homology"/>
<evidence type="ECO:0000256" key="1">
    <source>
        <dbReference type="ARBA" id="ARBA00022614"/>
    </source>
</evidence>
<dbReference type="CDD" id="cd00116">
    <property type="entry name" value="LRR_RI"/>
    <property type="match status" value="1"/>
</dbReference>
<dbReference type="SMART" id="SM00368">
    <property type="entry name" value="LRR_RI"/>
    <property type="match status" value="8"/>
</dbReference>
<dbReference type="Proteomes" id="UP000007303">
    <property type="component" value="Unassembled WGS sequence"/>
</dbReference>
<evidence type="ECO:0000256" key="3">
    <source>
        <dbReference type="ARBA" id="ARBA00023272"/>
    </source>
</evidence>
<dbReference type="InterPro" id="IPR032675">
    <property type="entry name" value="LRR_dom_sf"/>
</dbReference>
<dbReference type="GeneTree" id="ENSGT00940000157454"/>
<dbReference type="InterPro" id="IPR001611">
    <property type="entry name" value="Leu-rich_rpt"/>
</dbReference>
<organism evidence="8 9">
    <name type="scientific">Tetraodon nigroviridis</name>
    <name type="common">Spotted green pufferfish</name>
    <name type="synonym">Chelonodon nigroviridis</name>
    <dbReference type="NCBI Taxonomy" id="99883"/>
    <lineage>
        <taxon>Eukaryota</taxon>
        <taxon>Metazoa</taxon>
        <taxon>Chordata</taxon>
        <taxon>Craniata</taxon>
        <taxon>Vertebrata</taxon>
        <taxon>Euteleostomi</taxon>
        <taxon>Actinopterygii</taxon>
        <taxon>Neopterygii</taxon>
        <taxon>Teleostei</taxon>
        <taxon>Neoteleostei</taxon>
        <taxon>Acanthomorphata</taxon>
        <taxon>Eupercaria</taxon>
        <taxon>Tetraodontiformes</taxon>
        <taxon>Tetradontoidea</taxon>
        <taxon>Tetraodontidae</taxon>
        <taxon>Tetraodon</taxon>
    </lineage>
</organism>